<evidence type="ECO:0000256" key="3">
    <source>
        <dbReference type="ARBA" id="ARBA00022801"/>
    </source>
</evidence>
<keyword evidence="9" id="KW-1185">Reference proteome</keyword>
<dbReference type="InterPro" id="IPR035992">
    <property type="entry name" value="Ricin_B-like_lectins"/>
</dbReference>
<dbReference type="SMART" id="SM00458">
    <property type="entry name" value="RICIN"/>
    <property type="match status" value="1"/>
</dbReference>
<dbReference type="Pfam" id="PF14200">
    <property type="entry name" value="RicinB_lectin_2"/>
    <property type="match status" value="2"/>
</dbReference>
<dbReference type="SUPFAM" id="SSF75005">
    <property type="entry name" value="Arabinanase/levansucrase/invertase"/>
    <property type="match status" value="1"/>
</dbReference>
<comment type="caution">
    <text evidence="8">The sequence shown here is derived from an EMBL/GenBank/DDBJ whole genome shotgun (WGS) entry which is preliminary data.</text>
</comment>
<dbReference type="InterPro" id="IPR006710">
    <property type="entry name" value="Glyco_hydro_43"/>
</dbReference>
<evidence type="ECO:0000256" key="1">
    <source>
        <dbReference type="ARBA" id="ARBA00004834"/>
    </source>
</evidence>
<keyword evidence="4 5" id="KW-0326">Glycosidase</keyword>
<dbReference type="Gene3D" id="2.80.10.50">
    <property type="match status" value="3"/>
</dbReference>
<feature type="domain" description="Ricin B lectin" evidence="7">
    <location>
        <begin position="27"/>
        <end position="163"/>
    </location>
</feature>
<evidence type="ECO:0000256" key="6">
    <source>
        <dbReference type="SAM" id="SignalP"/>
    </source>
</evidence>
<comment type="pathway">
    <text evidence="1">Glycan metabolism; L-arabinan degradation.</text>
</comment>
<dbReference type="PANTHER" id="PTHR43301">
    <property type="entry name" value="ARABINAN ENDO-1,5-ALPHA-L-ARABINOSIDASE"/>
    <property type="match status" value="1"/>
</dbReference>
<dbReference type="SUPFAM" id="SSF50370">
    <property type="entry name" value="Ricin B-like lectins"/>
    <property type="match status" value="1"/>
</dbReference>
<evidence type="ECO:0000256" key="2">
    <source>
        <dbReference type="ARBA" id="ARBA00009865"/>
    </source>
</evidence>
<evidence type="ECO:0000313" key="8">
    <source>
        <dbReference type="EMBL" id="MDC2889742.1"/>
    </source>
</evidence>
<dbReference type="InterPro" id="IPR000772">
    <property type="entry name" value="Ricin_B_lectin"/>
</dbReference>
<dbReference type="CDD" id="cd00161">
    <property type="entry name" value="beta-trefoil_Ricin-like"/>
    <property type="match status" value="1"/>
</dbReference>
<protein>
    <submittedName>
        <fullName evidence="8">RICIN domain-containing protein</fullName>
    </submittedName>
</protein>
<dbReference type="InterPro" id="IPR050727">
    <property type="entry name" value="GH43_arabinanases"/>
</dbReference>
<dbReference type="Gene3D" id="2.115.10.20">
    <property type="entry name" value="Glycosyl hydrolase domain, family 43"/>
    <property type="match status" value="1"/>
</dbReference>
<dbReference type="InterPro" id="IPR023296">
    <property type="entry name" value="Glyco_hydro_beta-prop_sf"/>
</dbReference>
<gene>
    <name evidence="8" type="ORF">PN838_14345</name>
</gene>
<dbReference type="Pfam" id="PF04616">
    <property type="entry name" value="Glyco_hydro_43"/>
    <property type="match status" value="1"/>
</dbReference>
<accession>A0ABT5FFM5</accession>
<feature type="signal peptide" evidence="6">
    <location>
        <begin position="1"/>
        <end position="22"/>
    </location>
</feature>
<sequence length="321" mass="35489">MKIHLKYALSSTLLLPSLTAIAFDIPNGIYTIKNDHSNKLVEVEAGLQDSGANIISWPENGFDNQKWQIEHQGDGYYSIRAIHSGKAMEVFNWDQSDGGNVVQYDYWGGDPQLWSINKDGASYFIINKFSGKALDLLAWDTSDGANIGQWSYWGGAAQKWSFDSQPVGPSSPSDIDPNPTPNNGAAYHWSLTGNLVTHDPTFIEKDGTWWLYQTGPSIYGKYSTNGGTHWEPLPAILPNGLSWWQNYVPNHDGIDVWAPEVREFNGKVYMYYSISTFGSNTSAIGLLSTNDITAGNWVDEGLVVATNSNSDHNAIDPDLGR</sequence>
<name>A0ABT5FFM5_9GAMM</name>
<dbReference type="RefSeq" id="WP_272181117.1">
    <property type="nucleotide sequence ID" value="NZ_JAQOMS010000002.1"/>
</dbReference>
<evidence type="ECO:0000256" key="5">
    <source>
        <dbReference type="RuleBase" id="RU361187"/>
    </source>
</evidence>
<dbReference type="PROSITE" id="PS50231">
    <property type="entry name" value="RICIN_B_LECTIN"/>
    <property type="match status" value="1"/>
</dbReference>
<dbReference type="Proteomes" id="UP001528411">
    <property type="component" value="Unassembled WGS sequence"/>
</dbReference>
<keyword evidence="3 5" id="KW-0378">Hydrolase</keyword>
<proteinExistence type="inferred from homology"/>
<keyword evidence="6" id="KW-0732">Signal</keyword>
<evidence type="ECO:0000259" key="7">
    <source>
        <dbReference type="SMART" id="SM00458"/>
    </source>
</evidence>
<dbReference type="EMBL" id="JAQOMS010000002">
    <property type="protein sequence ID" value="MDC2889742.1"/>
    <property type="molecule type" value="Genomic_DNA"/>
</dbReference>
<dbReference type="PANTHER" id="PTHR43301:SF3">
    <property type="entry name" value="ARABINAN ENDO-1,5-ALPHA-L-ARABINOSIDASE A-RELATED"/>
    <property type="match status" value="1"/>
</dbReference>
<feature type="chain" id="PRO_5046193130" evidence="6">
    <location>
        <begin position="23"/>
        <end position="321"/>
    </location>
</feature>
<evidence type="ECO:0000256" key="4">
    <source>
        <dbReference type="ARBA" id="ARBA00023295"/>
    </source>
</evidence>
<evidence type="ECO:0000313" key="9">
    <source>
        <dbReference type="Proteomes" id="UP001528411"/>
    </source>
</evidence>
<comment type="similarity">
    <text evidence="2 5">Belongs to the glycosyl hydrolase 43 family.</text>
</comment>
<organism evidence="8 9">
    <name type="scientific">Psychrosphaera algicola</name>
    <dbReference type="NCBI Taxonomy" id="3023714"/>
    <lineage>
        <taxon>Bacteria</taxon>
        <taxon>Pseudomonadati</taxon>
        <taxon>Pseudomonadota</taxon>
        <taxon>Gammaproteobacteria</taxon>
        <taxon>Alteromonadales</taxon>
        <taxon>Pseudoalteromonadaceae</taxon>
        <taxon>Psychrosphaera</taxon>
    </lineage>
</organism>
<reference evidence="8 9" key="1">
    <citation type="submission" date="2023-01" db="EMBL/GenBank/DDBJ databases">
        <title>Psychrosphaera sp. nov., isolated from marine algae.</title>
        <authorList>
            <person name="Bayburt H."/>
            <person name="Choi B.J."/>
            <person name="Kim J.M."/>
            <person name="Choi D.G."/>
            <person name="Jeon C.O."/>
        </authorList>
    </citation>
    <scope>NUCLEOTIDE SEQUENCE [LARGE SCALE GENOMIC DNA]</scope>
    <source>
        <strain evidence="8 9">G1-22</strain>
    </source>
</reference>